<gene>
    <name evidence="1" type="ORF">A3G90_04935</name>
</gene>
<reference evidence="1 2" key="1">
    <citation type="journal article" date="2016" name="Nat. Commun.">
        <title>Thousands of microbial genomes shed light on interconnected biogeochemical processes in an aquifer system.</title>
        <authorList>
            <person name="Anantharaman K."/>
            <person name="Brown C.T."/>
            <person name="Hug L.A."/>
            <person name="Sharon I."/>
            <person name="Castelle C.J."/>
            <person name="Probst A.J."/>
            <person name="Thomas B.C."/>
            <person name="Singh A."/>
            <person name="Wilkins M.J."/>
            <person name="Karaoz U."/>
            <person name="Brodie E.L."/>
            <person name="Williams K.H."/>
            <person name="Hubbard S.S."/>
            <person name="Banfield J.F."/>
        </authorList>
    </citation>
    <scope>NUCLEOTIDE SEQUENCE [LARGE SCALE GENOMIC DNA]</scope>
</reference>
<evidence type="ECO:0000313" key="1">
    <source>
        <dbReference type="EMBL" id="OGG85366.1"/>
    </source>
</evidence>
<dbReference type="Proteomes" id="UP000177325">
    <property type="component" value="Unassembled WGS sequence"/>
</dbReference>
<proteinExistence type="predicted"/>
<dbReference type="EMBL" id="MFMM01000001">
    <property type="protein sequence ID" value="OGG85366.1"/>
    <property type="molecule type" value="Genomic_DNA"/>
</dbReference>
<sequence length="153" mass="17501">MIALTVMTGQVNQAGELTWFTVLKLQLLLWLGEWLHTNCIQYRYVFPQGAQSGLKKVRPCDLMSHYVLARDPYCAQVHVPDGVDLIEREERVAFVEQVLKEHKAKVFGFGMMFHPAHYRGLEDDPMKDILGGEMPGALFEGSQNILPFRRPID</sequence>
<protein>
    <submittedName>
        <fullName evidence="1">Uncharacterized protein</fullName>
    </submittedName>
</protein>
<dbReference type="STRING" id="1798525.A3G90_04935"/>
<evidence type="ECO:0000313" key="2">
    <source>
        <dbReference type="Proteomes" id="UP000177325"/>
    </source>
</evidence>
<accession>A0A1F6FHR4</accession>
<dbReference type="AlphaFoldDB" id="A0A1F6FHR4"/>
<organism evidence="1 2">
    <name type="scientific">Candidatus Kaiserbacteria bacterium RIFCSPLOWO2_12_FULL_45_26</name>
    <dbReference type="NCBI Taxonomy" id="1798525"/>
    <lineage>
        <taxon>Bacteria</taxon>
        <taxon>Candidatus Kaiseribacteriota</taxon>
    </lineage>
</organism>
<comment type="caution">
    <text evidence="1">The sequence shown here is derived from an EMBL/GenBank/DDBJ whole genome shotgun (WGS) entry which is preliminary data.</text>
</comment>
<name>A0A1F6FHR4_9BACT</name>